<feature type="compositionally biased region" description="Basic and acidic residues" evidence="1">
    <location>
        <begin position="20"/>
        <end position="30"/>
    </location>
</feature>
<dbReference type="Proteomes" id="UP001497480">
    <property type="component" value="Unassembled WGS sequence"/>
</dbReference>
<comment type="caution">
    <text evidence="2">The sequence shown here is derived from an EMBL/GenBank/DDBJ whole genome shotgun (WGS) entry which is preliminary data.</text>
</comment>
<organism evidence="2 3">
    <name type="scientific">Lupinus luteus</name>
    <name type="common">European yellow lupine</name>
    <dbReference type="NCBI Taxonomy" id="3873"/>
    <lineage>
        <taxon>Eukaryota</taxon>
        <taxon>Viridiplantae</taxon>
        <taxon>Streptophyta</taxon>
        <taxon>Embryophyta</taxon>
        <taxon>Tracheophyta</taxon>
        <taxon>Spermatophyta</taxon>
        <taxon>Magnoliopsida</taxon>
        <taxon>eudicotyledons</taxon>
        <taxon>Gunneridae</taxon>
        <taxon>Pentapetalae</taxon>
        <taxon>rosids</taxon>
        <taxon>fabids</taxon>
        <taxon>Fabales</taxon>
        <taxon>Fabaceae</taxon>
        <taxon>Papilionoideae</taxon>
        <taxon>50 kb inversion clade</taxon>
        <taxon>genistoids sensu lato</taxon>
        <taxon>core genistoids</taxon>
        <taxon>Genisteae</taxon>
        <taxon>Lupinus</taxon>
    </lineage>
</organism>
<keyword evidence="3" id="KW-1185">Reference proteome</keyword>
<evidence type="ECO:0000256" key="1">
    <source>
        <dbReference type="SAM" id="MobiDB-lite"/>
    </source>
</evidence>
<dbReference type="AlphaFoldDB" id="A0AAV1W836"/>
<reference evidence="2 3" key="1">
    <citation type="submission" date="2024-03" db="EMBL/GenBank/DDBJ databases">
        <authorList>
            <person name="Martinez-Hernandez J."/>
        </authorList>
    </citation>
    <scope>NUCLEOTIDE SEQUENCE [LARGE SCALE GENOMIC DNA]</scope>
</reference>
<accession>A0AAV1W836</accession>
<evidence type="ECO:0000313" key="2">
    <source>
        <dbReference type="EMBL" id="CAL0305126.1"/>
    </source>
</evidence>
<feature type="region of interest" description="Disordered" evidence="1">
    <location>
        <begin position="1"/>
        <end position="30"/>
    </location>
</feature>
<dbReference type="EMBL" id="CAXHTB010000004">
    <property type="protein sequence ID" value="CAL0305126.1"/>
    <property type="molecule type" value="Genomic_DNA"/>
</dbReference>
<name>A0AAV1W836_LUPLU</name>
<gene>
    <name evidence="2" type="ORF">LLUT_LOCUS6186</name>
</gene>
<protein>
    <submittedName>
        <fullName evidence="2">Uncharacterized protein</fullName>
    </submittedName>
</protein>
<proteinExistence type="predicted"/>
<evidence type="ECO:0000313" key="3">
    <source>
        <dbReference type="Proteomes" id="UP001497480"/>
    </source>
</evidence>
<sequence length="84" mass="9085">MDLVGEGHVGVGHRVSPSPSRDDVGNSPPLEREHVTAVSLVWRLSFSGEPCGPQSSSTIVFRIAEMDDEIEDLVEVKPPSLEFA</sequence>